<organism evidence="2 3">
    <name type="scientific">Arabidopsis arenosa</name>
    <name type="common">Sand rock-cress</name>
    <name type="synonym">Cardaminopsis arenosa</name>
    <dbReference type="NCBI Taxonomy" id="38785"/>
    <lineage>
        <taxon>Eukaryota</taxon>
        <taxon>Viridiplantae</taxon>
        <taxon>Streptophyta</taxon>
        <taxon>Embryophyta</taxon>
        <taxon>Tracheophyta</taxon>
        <taxon>Spermatophyta</taxon>
        <taxon>Magnoliopsida</taxon>
        <taxon>eudicotyledons</taxon>
        <taxon>Gunneridae</taxon>
        <taxon>Pentapetalae</taxon>
        <taxon>rosids</taxon>
        <taxon>malvids</taxon>
        <taxon>Brassicales</taxon>
        <taxon>Brassicaceae</taxon>
        <taxon>Camelineae</taxon>
        <taxon>Arabidopsis</taxon>
    </lineage>
</organism>
<keyword evidence="3" id="KW-1185">Reference proteome</keyword>
<feature type="chain" id="PRO_5035791814" description="Defensin-like protein" evidence="1">
    <location>
        <begin position="31"/>
        <end position="133"/>
    </location>
</feature>
<dbReference type="AlphaFoldDB" id="A0A8S2AVU5"/>
<evidence type="ECO:0008006" key="4">
    <source>
        <dbReference type="Google" id="ProtNLM"/>
    </source>
</evidence>
<evidence type="ECO:0000313" key="3">
    <source>
        <dbReference type="Proteomes" id="UP000682877"/>
    </source>
</evidence>
<dbReference type="EMBL" id="LR999457">
    <property type="protein sequence ID" value="CAE6183305.1"/>
    <property type="molecule type" value="Genomic_DNA"/>
</dbReference>
<gene>
    <name evidence="2" type="ORF">AARE701A_LOCUS18778</name>
</gene>
<feature type="signal peptide" evidence="1">
    <location>
        <begin position="1"/>
        <end position="30"/>
    </location>
</feature>
<proteinExistence type="predicted"/>
<keyword evidence="1" id="KW-0732">Signal</keyword>
<reference evidence="2" key="1">
    <citation type="submission" date="2021-01" db="EMBL/GenBank/DDBJ databases">
        <authorList>
            <person name="Bezrukov I."/>
        </authorList>
    </citation>
    <scope>NUCLEOTIDE SEQUENCE</scope>
</reference>
<evidence type="ECO:0000256" key="1">
    <source>
        <dbReference type="SAM" id="SignalP"/>
    </source>
</evidence>
<name>A0A8S2AVU5_ARAAE</name>
<dbReference type="Proteomes" id="UP000682877">
    <property type="component" value="Chromosome 7"/>
</dbReference>
<accession>A0A8S2AVU5</accession>
<protein>
    <recommendedName>
        <fullName evidence="4">Defensin-like protein</fullName>
    </recommendedName>
</protein>
<evidence type="ECO:0000313" key="2">
    <source>
        <dbReference type="EMBL" id="CAE6183305.1"/>
    </source>
</evidence>
<sequence length="133" mass="14171">MGSSRVSTVVVIAVVVCLSILLISPTEVDGRLVCDTPAGTCTSSSTCNDQCNTWGSNYSGGECADSSFPGLKVEGSCDFPLGACTPFRDCKESCIKFKTRAGQTFFDGKCRPRDRPSVWAACFCCYYDSIGAQ</sequence>